<dbReference type="PANTHER" id="PTHR46238:SF8">
    <property type="entry name" value="ENDONUCLEASE_EXONUCLEASE_PHOSPHATASE DOMAIN-CONTAINING PROTEIN"/>
    <property type="match status" value="1"/>
</dbReference>
<proteinExistence type="predicted"/>
<comment type="caution">
    <text evidence="1">The sequence shown here is derived from an EMBL/GenBank/DDBJ whole genome shotgun (WGS) entry which is preliminary data.</text>
</comment>
<sequence>MVMRPIMHYGAECLLLKEKYKIKLSVAEVRMLKWMSGFIVRDKIRNEYVHGKVGVAPVADKNRESRLRWFGHIKCRPFGELIRRVDVSDPDYVKKSKGRAKKIWLDINIICLLD</sequence>
<reference evidence="1" key="1">
    <citation type="journal article" date="2022" name="Front. Genet.">
        <title>Chromosome-Scale Assembly of the Dendrobium nobile Genome Provides Insights Into the Molecular Mechanism of the Biosynthesis of the Medicinal Active Ingredient of Dendrobium.</title>
        <authorList>
            <person name="Xu Q."/>
            <person name="Niu S.-C."/>
            <person name="Li K.-L."/>
            <person name="Zheng P.-J."/>
            <person name="Zhang X.-J."/>
            <person name="Jia Y."/>
            <person name="Liu Y."/>
            <person name="Niu Y.-X."/>
            <person name="Yu L.-H."/>
            <person name="Chen D.-F."/>
            <person name="Zhang G.-Q."/>
        </authorList>
    </citation>
    <scope>NUCLEOTIDE SEQUENCE</scope>
    <source>
        <tissue evidence="1">Leaf</tissue>
    </source>
</reference>
<dbReference type="AlphaFoldDB" id="A0A8T3C6X0"/>
<protein>
    <recommendedName>
        <fullName evidence="3">Ataxia telangiectasia mutated family protein</fullName>
    </recommendedName>
</protein>
<organism evidence="1 2">
    <name type="scientific">Dendrobium nobile</name>
    <name type="common">Orchid</name>
    <dbReference type="NCBI Taxonomy" id="94219"/>
    <lineage>
        <taxon>Eukaryota</taxon>
        <taxon>Viridiplantae</taxon>
        <taxon>Streptophyta</taxon>
        <taxon>Embryophyta</taxon>
        <taxon>Tracheophyta</taxon>
        <taxon>Spermatophyta</taxon>
        <taxon>Magnoliopsida</taxon>
        <taxon>Liliopsida</taxon>
        <taxon>Asparagales</taxon>
        <taxon>Orchidaceae</taxon>
        <taxon>Epidendroideae</taxon>
        <taxon>Malaxideae</taxon>
        <taxon>Dendrobiinae</taxon>
        <taxon>Dendrobium</taxon>
    </lineage>
</organism>
<keyword evidence="2" id="KW-1185">Reference proteome</keyword>
<dbReference type="PANTHER" id="PTHR46238">
    <property type="entry name" value="REVERSE TRANSCRIPTASE DOMAIN-CONTAINING PROTEIN"/>
    <property type="match status" value="1"/>
</dbReference>
<gene>
    <name evidence="1" type="ORF">KFK09_001240</name>
</gene>
<name>A0A8T3C6X0_DENNO</name>
<dbReference type="EMBL" id="JAGYWB010000002">
    <property type="protein sequence ID" value="KAI0528698.1"/>
    <property type="molecule type" value="Genomic_DNA"/>
</dbReference>
<evidence type="ECO:0000313" key="2">
    <source>
        <dbReference type="Proteomes" id="UP000829196"/>
    </source>
</evidence>
<evidence type="ECO:0008006" key="3">
    <source>
        <dbReference type="Google" id="ProtNLM"/>
    </source>
</evidence>
<dbReference type="OrthoDB" id="424543at2759"/>
<accession>A0A8T3C6X0</accession>
<evidence type="ECO:0000313" key="1">
    <source>
        <dbReference type="EMBL" id="KAI0528698.1"/>
    </source>
</evidence>
<dbReference type="Proteomes" id="UP000829196">
    <property type="component" value="Unassembled WGS sequence"/>
</dbReference>